<keyword evidence="5" id="KW-0328">Glycosyltransferase</keyword>
<evidence type="ECO:0000313" key="15">
    <source>
        <dbReference type="Proteomes" id="UP000178336"/>
    </source>
</evidence>
<dbReference type="InterPro" id="IPR029044">
    <property type="entry name" value="Nucleotide-diphossugar_trans"/>
</dbReference>
<organism evidence="14 15">
    <name type="scientific">Candidatus Curtissbacteria bacterium RIFCSPLOWO2_01_FULL_37_9</name>
    <dbReference type="NCBI Taxonomy" id="1797724"/>
    <lineage>
        <taxon>Bacteria</taxon>
        <taxon>Candidatus Curtissiibacteriota</taxon>
    </lineage>
</organism>
<dbReference type="InterPro" id="IPR035518">
    <property type="entry name" value="DPG_synthase"/>
</dbReference>
<dbReference type="Pfam" id="PF00535">
    <property type="entry name" value="Glycos_transf_2"/>
    <property type="match status" value="1"/>
</dbReference>
<dbReference type="GO" id="GO:0004581">
    <property type="term" value="F:dolichyl-phosphate beta-glucosyltransferase activity"/>
    <property type="evidence" value="ECO:0007669"/>
    <property type="project" value="UniProtKB-EC"/>
</dbReference>
<evidence type="ECO:0000259" key="13">
    <source>
        <dbReference type="Pfam" id="PF00535"/>
    </source>
</evidence>
<evidence type="ECO:0000256" key="2">
    <source>
        <dbReference type="ARBA" id="ARBA00004922"/>
    </source>
</evidence>
<keyword evidence="8" id="KW-0256">Endoplasmic reticulum</keyword>
<dbReference type="AlphaFoldDB" id="A0A1F5GVI7"/>
<dbReference type="PANTHER" id="PTHR10859:SF91">
    <property type="entry name" value="DOLICHYL-PHOSPHATE BETA-GLUCOSYLTRANSFERASE"/>
    <property type="match status" value="1"/>
</dbReference>
<reference evidence="14 15" key="1">
    <citation type="journal article" date="2016" name="Nat. Commun.">
        <title>Thousands of microbial genomes shed light on interconnected biogeochemical processes in an aquifer system.</title>
        <authorList>
            <person name="Anantharaman K."/>
            <person name="Brown C.T."/>
            <person name="Hug L.A."/>
            <person name="Sharon I."/>
            <person name="Castelle C.J."/>
            <person name="Probst A.J."/>
            <person name="Thomas B.C."/>
            <person name="Singh A."/>
            <person name="Wilkins M.J."/>
            <person name="Karaoz U."/>
            <person name="Brodie E.L."/>
            <person name="Williams K.H."/>
            <person name="Hubbard S.S."/>
            <person name="Banfield J.F."/>
        </authorList>
    </citation>
    <scope>NUCLEOTIDE SEQUENCE [LARGE SCALE GENOMIC DNA]</scope>
</reference>
<keyword evidence="11" id="KW-0472">Membrane</keyword>
<dbReference type="GO" id="GO:0006487">
    <property type="term" value="P:protein N-linked glycosylation"/>
    <property type="evidence" value="ECO:0007669"/>
    <property type="project" value="TreeGrafter"/>
</dbReference>
<evidence type="ECO:0000313" key="14">
    <source>
        <dbReference type="EMBL" id="OGD95777.1"/>
    </source>
</evidence>
<dbReference type="Gene3D" id="3.90.550.10">
    <property type="entry name" value="Spore Coat Polysaccharide Biosynthesis Protein SpsA, Chain A"/>
    <property type="match status" value="1"/>
</dbReference>
<evidence type="ECO:0000256" key="12">
    <source>
        <dbReference type="ARBA" id="ARBA00045097"/>
    </source>
</evidence>
<name>A0A1F5GVI7_9BACT</name>
<dbReference type="InterPro" id="IPR001173">
    <property type="entry name" value="Glyco_trans_2-like"/>
</dbReference>
<comment type="similarity">
    <text evidence="3">Belongs to the glycosyltransferase 2 family.</text>
</comment>
<evidence type="ECO:0000256" key="1">
    <source>
        <dbReference type="ARBA" id="ARBA00004389"/>
    </source>
</evidence>
<gene>
    <name evidence="14" type="ORF">A3A48_04085</name>
</gene>
<protein>
    <recommendedName>
        <fullName evidence="4">dolichyl-phosphate beta-glucosyltransferase</fullName>
        <ecNumber evidence="4">2.4.1.117</ecNumber>
    </recommendedName>
</protein>
<evidence type="ECO:0000256" key="8">
    <source>
        <dbReference type="ARBA" id="ARBA00022824"/>
    </source>
</evidence>
<dbReference type="CDD" id="cd04188">
    <property type="entry name" value="DPG_synthase"/>
    <property type="match status" value="1"/>
</dbReference>
<dbReference type="Proteomes" id="UP000178336">
    <property type="component" value="Unassembled WGS sequence"/>
</dbReference>
<evidence type="ECO:0000256" key="11">
    <source>
        <dbReference type="ARBA" id="ARBA00023136"/>
    </source>
</evidence>
<proteinExistence type="inferred from homology"/>
<evidence type="ECO:0000256" key="6">
    <source>
        <dbReference type="ARBA" id="ARBA00022679"/>
    </source>
</evidence>
<comment type="catalytic activity">
    <reaction evidence="12">
        <text>a di-trans,poly-cis-dolichyl phosphate + UDP-alpha-D-glucose = a di-trans,poly-cis-dolichyl beta-D-glucosyl phosphate + UDP</text>
        <dbReference type="Rhea" id="RHEA:15401"/>
        <dbReference type="Rhea" id="RHEA-COMP:19498"/>
        <dbReference type="Rhea" id="RHEA-COMP:19502"/>
        <dbReference type="ChEBI" id="CHEBI:57525"/>
        <dbReference type="ChEBI" id="CHEBI:57683"/>
        <dbReference type="ChEBI" id="CHEBI:58223"/>
        <dbReference type="ChEBI" id="CHEBI:58885"/>
        <dbReference type="EC" id="2.4.1.117"/>
    </reaction>
    <physiologicalReaction direction="left-to-right" evidence="12">
        <dbReference type="Rhea" id="RHEA:15402"/>
    </physiologicalReaction>
</comment>
<keyword evidence="9" id="KW-0735">Signal-anchor</keyword>
<feature type="domain" description="Glycosyltransferase 2-like" evidence="13">
    <location>
        <begin position="8"/>
        <end position="170"/>
    </location>
</feature>
<dbReference type="STRING" id="1797724.A3A48_04085"/>
<accession>A0A1F5GVI7</accession>
<keyword evidence="6" id="KW-0808">Transferase</keyword>
<evidence type="ECO:0000256" key="3">
    <source>
        <dbReference type="ARBA" id="ARBA00006739"/>
    </source>
</evidence>
<dbReference type="PANTHER" id="PTHR10859">
    <property type="entry name" value="GLYCOSYL TRANSFERASE"/>
    <property type="match status" value="1"/>
</dbReference>
<evidence type="ECO:0000256" key="10">
    <source>
        <dbReference type="ARBA" id="ARBA00022989"/>
    </source>
</evidence>
<evidence type="ECO:0000256" key="5">
    <source>
        <dbReference type="ARBA" id="ARBA00022676"/>
    </source>
</evidence>
<evidence type="ECO:0000256" key="4">
    <source>
        <dbReference type="ARBA" id="ARBA00012583"/>
    </source>
</evidence>
<comment type="caution">
    <text evidence="14">The sequence shown here is derived from an EMBL/GenBank/DDBJ whole genome shotgun (WGS) entry which is preliminary data.</text>
</comment>
<dbReference type="EMBL" id="MFBN01000009">
    <property type="protein sequence ID" value="OGD95777.1"/>
    <property type="molecule type" value="Genomic_DNA"/>
</dbReference>
<dbReference type="EC" id="2.4.1.117" evidence="4"/>
<dbReference type="SUPFAM" id="SSF53448">
    <property type="entry name" value="Nucleotide-diphospho-sugar transferases"/>
    <property type="match status" value="1"/>
</dbReference>
<evidence type="ECO:0000256" key="7">
    <source>
        <dbReference type="ARBA" id="ARBA00022692"/>
    </source>
</evidence>
<sequence>MVQKPYLSVVIPAYNEQPNFEKGTLSEVPKYLEKQKYTWEVLIVDDGSEDATASLAELFAIKHKNIRIIKNPHQGKAETVKTGVAEAKGQIILFTDFDQATPLYEIEKLIPLFPDFDIVIGSRQLPGAKREKEPFYRHLMGLTFNLLVQLIAVRGIWDTQAGFKCFKSEVAKKLFGQLKVYGKGTKVKGALVTAFDVELLFIAKKYGYKIKEVPIVWHHVSTTRVNPIKDSLRMLRDVIKIRLNDLRGTYKLS</sequence>
<comment type="subcellular location">
    <subcellularLocation>
        <location evidence="1">Endoplasmic reticulum membrane</location>
        <topology evidence="1">Single-pass membrane protein</topology>
    </subcellularLocation>
</comment>
<evidence type="ECO:0000256" key="9">
    <source>
        <dbReference type="ARBA" id="ARBA00022968"/>
    </source>
</evidence>
<keyword evidence="7" id="KW-0812">Transmembrane</keyword>
<comment type="pathway">
    <text evidence="2">Protein modification; protein glycosylation.</text>
</comment>
<keyword evidence="10" id="KW-1133">Transmembrane helix</keyword>